<dbReference type="OrthoDB" id="771064at2"/>
<gene>
    <name evidence="2" type="ORF">SAMN06265348_10716</name>
</gene>
<keyword evidence="3" id="KW-1185">Reference proteome</keyword>
<organism evidence="2 3">
    <name type="scientific">Pedobacter westerhofensis</name>
    <dbReference type="NCBI Taxonomy" id="425512"/>
    <lineage>
        <taxon>Bacteria</taxon>
        <taxon>Pseudomonadati</taxon>
        <taxon>Bacteroidota</taxon>
        <taxon>Sphingobacteriia</taxon>
        <taxon>Sphingobacteriales</taxon>
        <taxon>Sphingobacteriaceae</taxon>
        <taxon>Pedobacter</taxon>
    </lineage>
</organism>
<name>A0A521E4M1_9SPHI</name>
<proteinExistence type="predicted"/>
<accession>A0A521E4M1</accession>
<evidence type="ECO:0000259" key="1">
    <source>
        <dbReference type="Pfam" id="PF20508"/>
    </source>
</evidence>
<dbReference type="Proteomes" id="UP000320300">
    <property type="component" value="Unassembled WGS sequence"/>
</dbReference>
<reference evidence="2 3" key="1">
    <citation type="submission" date="2017-05" db="EMBL/GenBank/DDBJ databases">
        <authorList>
            <person name="Varghese N."/>
            <person name="Submissions S."/>
        </authorList>
    </citation>
    <scope>NUCLEOTIDE SEQUENCE [LARGE SCALE GENOMIC DNA]</scope>
    <source>
        <strain evidence="2 3">DSM 19036</strain>
    </source>
</reference>
<dbReference type="EMBL" id="FXTN01000007">
    <property type="protein sequence ID" value="SMO78825.1"/>
    <property type="molecule type" value="Genomic_DNA"/>
</dbReference>
<protein>
    <recommendedName>
        <fullName evidence="1">DUF6734 domain-containing protein</fullName>
    </recommendedName>
</protein>
<dbReference type="RefSeq" id="WP_142528861.1">
    <property type="nucleotide sequence ID" value="NZ_CBCSJO010000007.1"/>
</dbReference>
<evidence type="ECO:0000313" key="3">
    <source>
        <dbReference type="Proteomes" id="UP000320300"/>
    </source>
</evidence>
<sequence length="528" mass="61005">MRIVQSFWSSNRNLLENRFGWVSPQYHLMAWALSSLKLREHYEDLHLCTDSYGYAILIDQLNLPYSSAEICYDNIEFDKNQWGISKILTYAAQTKPFIHVDADVFIWDKFSEELEQADLIAQNIERGTDYSDSMFNELRSKLAYIPDIFQKELDTNKLSSYNAGIIGGSDISFFRQYADEALEMVSRNKHLAPDETTYLNFNILFEQVLFSLLSKQQNKKVTCYFKETFDDNGYLISLFSDFSRIALGQKYFHLIGGSKRNKAVCDLMSAILLNEYPEYYHKIIRLFPDKHKYFYSKIFGSDAAVSNKTERKADYPWGEISFPRTARAFPSVRNTIPADLEVDYRTLVENQDSVSANEIFEYERNLSELFGSWCNINASSLAAIETSACNYFGFFAQDKNHQLKAVLQKNPHLTVIEDSFDWLPETKSSINQDIGFAPFEELNGLAIIPRLFLKGYEEILIDGLDHNIFMLLTEPLSFGELLKALEPCFSTAEIYDDYASVYKLMLKKLKYLFHSKCLFIPGSFTATN</sequence>
<dbReference type="AlphaFoldDB" id="A0A521E4M1"/>
<feature type="domain" description="DUF6734" evidence="1">
    <location>
        <begin position="1"/>
        <end position="286"/>
    </location>
</feature>
<dbReference type="InterPro" id="IPR046621">
    <property type="entry name" value="DUF6734"/>
</dbReference>
<dbReference type="Pfam" id="PF20508">
    <property type="entry name" value="DUF6734"/>
    <property type="match status" value="1"/>
</dbReference>
<evidence type="ECO:0000313" key="2">
    <source>
        <dbReference type="EMBL" id="SMO78825.1"/>
    </source>
</evidence>